<name>A0ABW1AL44_9RHOO</name>
<comment type="caution">
    <text evidence="2">The sequence shown here is derived from an EMBL/GenBank/DDBJ whole genome shotgun (WGS) entry which is preliminary data.</text>
</comment>
<dbReference type="InterPro" id="IPR023631">
    <property type="entry name" value="Amidase_dom"/>
</dbReference>
<evidence type="ECO:0000313" key="2">
    <source>
        <dbReference type="EMBL" id="MFC5767862.1"/>
    </source>
</evidence>
<dbReference type="EMBL" id="JBHSOG010000005">
    <property type="protein sequence ID" value="MFC5767862.1"/>
    <property type="molecule type" value="Genomic_DNA"/>
</dbReference>
<dbReference type="Proteomes" id="UP001595974">
    <property type="component" value="Unassembled WGS sequence"/>
</dbReference>
<accession>A0ABW1AL44</accession>
<dbReference type="Pfam" id="PF01425">
    <property type="entry name" value="Amidase"/>
    <property type="match status" value="1"/>
</dbReference>
<dbReference type="Gene3D" id="3.90.1300.10">
    <property type="entry name" value="Amidase signature (AS) domain"/>
    <property type="match status" value="1"/>
</dbReference>
<evidence type="ECO:0000313" key="3">
    <source>
        <dbReference type="Proteomes" id="UP001595974"/>
    </source>
</evidence>
<feature type="domain" description="Amidase" evidence="1">
    <location>
        <begin position="28"/>
        <end position="446"/>
    </location>
</feature>
<organism evidence="2 3">
    <name type="scientific">Thauera sinica</name>
    <dbReference type="NCBI Taxonomy" id="2665146"/>
    <lineage>
        <taxon>Bacteria</taxon>
        <taxon>Pseudomonadati</taxon>
        <taxon>Pseudomonadota</taxon>
        <taxon>Betaproteobacteria</taxon>
        <taxon>Rhodocyclales</taxon>
        <taxon>Zoogloeaceae</taxon>
        <taxon>Thauera</taxon>
    </lineage>
</organism>
<dbReference type="InterPro" id="IPR000120">
    <property type="entry name" value="Amidase"/>
</dbReference>
<dbReference type="RefSeq" id="WP_096451407.1">
    <property type="nucleotide sequence ID" value="NZ_JBHSOG010000005.1"/>
</dbReference>
<dbReference type="InterPro" id="IPR020556">
    <property type="entry name" value="Amidase_CS"/>
</dbReference>
<protein>
    <submittedName>
        <fullName evidence="2">Amidase</fullName>
    </submittedName>
</protein>
<dbReference type="PANTHER" id="PTHR11895">
    <property type="entry name" value="TRANSAMIDASE"/>
    <property type="match status" value="1"/>
</dbReference>
<gene>
    <name evidence="2" type="ORF">ACFPTN_00590</name>
</gene>
<proteinExistence type="predicted"/>
<dbReference type="PROSITE" id="PS00571">
    <property type="entry name" value="AMIDASES"/>
    <property type="match status" value="1"/>
</dbReference>
<sequence length="465" mass="48962">MSAASEPHYLEIAELAPLLRGRRLSPVELTEAMLARIEALDGRLRAYARVTADEARAEARAAETLIMRGEYRGLLHGIPLAVKDLFWTKGVATAAGTTVHAGFVPAEDATVVRRLRQAGAIILGKLQLTEGAFATHHPSIAPPVNPWGADHWTGASSSGSGVATAAGLCHASLGTDSGGSIRFPCAANGLTGLKPTWGRVSRHGSFELAALLDHVGPIARSAADARILFDAIEGHDPLDPTSLPGRSPVAADEASLKGLRIGVDPYWNSNGTDDATQRAVENAQAALRSLGASISEVRFPDAWHIAGQWEAQCGVQTAVAHAGTYPARAAEYGPALSRLIEIGRSLDGMGYQRLLLSAAAFTGRVNALLETIDLLLVPVQPFAAPTYDRLGALAADPEANQRLIQYTAPFNISGHPSLTLPCGHTAEGMPIGFQLVARKGAERSLLGAGMALQRDTGWHKARPPC</sequence>
<keyword evidence="3" id="KW-1185">Reference proteome</keyword>
<dbReference type="SUPFAM" id="SSF75304">
    <property type="entry name" value="Amidase signature (AS) enzymes"/>
    <property type="match status" value="1"/>
</dbReference>
<dbReference type="InterPro" id="IPR036928">
    <property type="entry name" value="AS_sf"/>
</dbReference>
<dbReference type="PANTHER" id="PTHR11895:SF176">
    <property type="entry name" value="AMIDASE AMID-RELATED"/>
    <property type="match status" value="1"/>
</dbReference>
<reference evidence="3" key="1">
    <citation type="journal article" date="2019" name="Int. J. Syst. Evol. Microbiol.">
        <title>The Global Catalogue of Microorganisms (GCM) 10K type strain sequencing project: providing services to taxonomists for standard genome sequencing and annotation.</title>
        <authorList>
            <consortium name="The Broad Institute Genomics Platform"/>
            <consortium name="The Broad Institute Genome Sequencing Center for Infectious Disease"/>
            <person name="Wu L."/>
            <person name="Ma J."/>
        </authorList>
    </citation>
    <scope>NUCLEOTIDE SEQUENCE [LARGE SCALE GENOMIC DNA]</scope>
    <source>
        <strain evidence="3">SHR3</strain>
    </source>
</reference>
<evidence type="ECO:0000259" key="1">
    <source>
        <dbReference type="Pfam" id="PF01425"/>
    </source>
</evidence>